<reference evidence="7" key="2">
    <citation type="submission" date="2020-10" db="EMBL/GenBank/DDBJ databases">
        <authorList>
            <person name="Cooper E.A."/>
            <person name="Brenton Z.W."/>
            <person name="Flinn B.S."/>
            <person name="Jenkins J."/>
            <person name="Shu S."/>
            <person name="Flowers D."/>
            <person name="Luo F."/>
            <person name="Wang Y."/>
            <person name="Xia P."/>
            <person name="Barry K."/>
            <person name="Daum C."/>
            <person name="Lipzen A."/>
            <person name="Yoshinaga Y."/>
            <person name="Schmutz J."/>
            <person name="Saski C."/>
            <person name="Vermerris W."/>
            <person name="Kresovich S."/>
        </authorList>
    </citation>
    <scope>NUCLEOTIDE SEQUENCE</scope>
</reference>
<sequence length="471" mass="54315">METILSVLLGELVSRSINSFISKSSKLKVQDVEDSLQRVLLRAQVIINEATGRHITNEAMLQQLDMLRDAMYQGNYILDTFRYQSNDVEDAKDPVVSHSFPPSKVNSLKWIYYSSNRKTQILEPLQDVLDNLNSMILDVKELVVFLASYPRIYRQPYSMHLLLSNCMFGRQMEAQLVTSFLLHTQPGGSDKELEVLPIVGPYRVGKSTLVSHVCKDERFTYYYDLTTLTKRCAMEHQNNVLTSNKDRKFLVVVELVGDVNEDEWNMFCSSCKQRLPRGSKIIVTSQSDTIVKFGTTPHGEFWYFFKTLTFGTMDPKMHPRFAHVAMEIGMMLSVCHVGANLTASLLMTNFDIHFWYKVLTFIRGTTKNNISKHGGHPFGLINQNKPAQSQCWSMSSPSKDLVLYCDYFERPSHEETPRIRFKDVIFGKVRPHGKFELLSWRSQIPPYYSYLASCEIRERKTIATKRKRSTN</sequence>
<proteinExistence type="inferred from homology"/>
<evidence type="ECO:0000259" key="6">
    <source>
        <dbReference type="Pfam" id="PF18052"/>
    </source>
</evidence>
<comment type="similarity">
    <text evidence="1">Belongs to the disease resistance NB-LRR family.</text>
</comment>
<dbReference type="GO" id="GO:0006952">
    <property type="term" value="P:defense response"/>
    <property type="evidence" value="ECO:0007669"/>
    <property type="project" value="UniProtKB-KW"/>
</dbReference>
<dbReference type="InterPro" id="IPR027417">
    <property type="entry name" value="P-loop_NTPase"/>
</dbReference>
<dbReference type="EMBL" id="CM027681">
    <property type="protein sequence ID" value="KAG0541384.1"/>
    <property type="molecule type" value="Genomic_DNA"/>
</dbReference>
<dbReference type="InterPro" id="IPR041118">
    <property type="entry name" value="Rx_N"/>
</dbReference>
<dbReference type="GO" id="GO:0000166">
    <property type="term" value="F:nucleotide binding"/>
    <property type="evidence" value="ECO:0007669"/>
    <property type="project" value="UniProtKB-KW"/>
</dbReference>
<evidence type="ECO:0000256" key="3">
    <source>
        <dbReference type="ARBA" id="ARBA00022737"/>
    </source>
</evidence>
<evidence type="ECO:0000256" key="2">
    <source>
        <dbReference type="ARBA" id="ARBA00022614"/>
    </source>
</evidence>
<feature type="domain" description="Disease resistance N-terminal" evidence="6">
    <location>
        <begin position="5"/>
        <end position="89"/>
    </location>
</feature>
<dbReference type="SUPFAM" id="SSF52540">
    <property type="entry name" value="P-loop containing nucleoside triphosphate hydrolases"/>
    <property type="match status" value="1"/>
</dbReference>
<evidence type="ECO:0000256" key="1">
    <source>
        <dbReference type="ARBA" id="ARBA00008894"/>
    </source>
</evidence>
<evidence type="ECO:0000313" key="7">
    <source>
        <dbReference type="EMBL" id="KAG0541384.1"/>
    </source>
</evidence>
<dbReference type="AlphaFoldDB" id="A0A921RK69"/>
<reference evidence="7" key="1">
    <citation type="journal article" date="2019" name="BMC Genomics">
        <title>A new reference genome for Sorghum bicolor reveals high levels of sequence similarity between sweet and grain genotypes: implications for the genetics of sugar metabolism.</title>
        <authorList>
            <person name="Cooper E.A."/>
            <person name="Brenton Z.W."/>
            <person name="Flinn B.S."/>
            <person name="Jenkins J."/>
            <person name="Shu S."/>
            <person name="Flowers D."/>
            <person name="Luo F."/>
            <person name="Wang Y."/>
            <person name="Xia P."/>
            <person name="Barry K."/>
            <person name="Daum C."/>
            <person name="Lipzen A."/>
            <person name="Yoshinaga Y."/>
            <person name="Schmutz J."/>
            <person name="Saski C."/>
            <person name="Vermerris W."/>
            <person name="Kresovich S."/>
        </authorList>
    </citation>
    <scope>NUCLEOTIDE SEQUENCE</scope>
</reference>
<keyword evidence="4" id="KW-0547">Nucleotide-binding</keyword>
<dbReference type="Pfam" id="PF18052">
    <property type="entry name" value="Rx_N"/>
    <property type="match status" value="1"/>
</dbReference>
<comment type="caution">
    <text evidence="7">The sequence shown here is derived from an EMBL/GenBank/DDBJ whole genome shotgun (WGS) entry which is preliminary data.</text>
</comment>
<organism evidence="7 8">
    <name type="scientific">Sorghum bicolor</name>
    <name type="common">Sorghum</name>
    <name type="synonym">Sorghum vulgare</name>
    <dbReference type="NCBI Taxonomy" id="4558"/>
    <lineage>
        <taxon>Eukaryota</taxon>
        <taxon>Viridiplantae</taxon>
        <taxon>Streptophyta</taxon>
        <taxon>Embryophyta</taxon>
        <taxon>Tracheophyta</taxon>
        <taxon>Spermatophyta</taxon>
        <taxon>Magnoliopsida</taxon>
        <taxon>Liliopsida</taxon>
        <taxon>Poales</taxon>
        <taxon>Poaceae</taxon>
        <taxon>PACMAD clade</taxon>
        <taxon>Panicoideae</taxon>
        <taxon>Andropogonodae</taxon>
        <taxon>Andropogoneae</taxon>
        <taxon>Sorghinae</taxon>
        <taxon>Sorghum</taxon>
    </lineage>
</organism>
<gene>
    <name evidence="7" type="ORF">BDA96_02G012000</name>
</gene>
<keyword evidence="5" id="KW-0611">Plant defense</keyword>
<evidence type="ECO:0000313" key="8">
    <source>
        <dbReference type="Proteomes" id="UP000807115"/>
    </source>
</evidence>
<evidence type="ECO:0000256" key="4">
    <source>
        <dbReference type="ARBA" id="ARBA00022741"/>
    </source>
</evidence>
<dbReference type="Proteomes" id="UP000807115">
    <property type="component" value="Chromosome 2"/>
</dbReference>
<keyword evidence="3" id="KW-0677">Repeat</keyword>
<keyword evidence="2" id="KW-0433">Leucine-rich repeat</keyword>
<dbReference type="PANTHER" id="PTHR33377:SF92">
    <property type="entry name" value="NB-ARC DOMAIN-CONTAINING PROTEIN"/>
    <property type="match status" value="1"/>
</dbReference>
<protein>
    <recommendedName>
        <fullName evidence="6">Disease resistance N-terminal domain-containing protein</fullName>
    </recommendedName>
</protein>
<name>A0A921RK69_SORBI</name>
<evidence type="ECO:0000256" key="5">
    <source>
        <dbReference type="ARBA" id="ARBA00022821"/>
    </source>
</evidence>
<accession>A0A921RK69</accession>
<dbReference type="PANTHER" id="PTHR33377">
    <property type="entry name" value="OS10G0134700 PROTEIN-RELATED"/>
    <property type="match status" value="1"/>
</dbReference>